<protein>
    <submittedName>
        <fullName evidence="1">6022_t:CDS:1</fullName>
    </submittedName>
</protein>
<comment type="caution">
    <text evidence="1">The sequence shown here is derived from an EMBL/GenBank/DDBJ whole genome shotgun (WGS) entry which is preliminary data.</text>
</comment>
<gene>
    <name evidence="1" type="ORF">DHETER_LOCUS13441</name>
</gene>
<proteinExistence type="predicted"/>
<evidence type="ECO:0000313" key="1">
    <source>
        <dbReference type="EMBL" id="CAG8731027.1"/>
    </source>
</evidence>
<organism evidence="1 2">
    <name type="scientific">Dentiscutata heterogama</name>
    <dbReference type="NCBI Taxonomy" id="1316150"/>
    <lineage>
        <taxon>Eukaryota</taxon>
        <taxon>Fungi</taxon>
        <taxon>Fungi incertae sedis</taxon>
        <taxon>Mucoromycota</taxon>
        <taxon>Glomeromycotina</taxon>
        <taxon>Glomeromycetes</taxon>
        <taxon>Diversisporales</taxon>
        <taxon>Gigasporaceae</taxon>
        <taxon>Dentiscutata</taxon>
    </lineage>
</organism>
<dbReference type="Proteomes" id="UP000789702">
    <property type="component" value="Unassembled WGS sequence"/>
</dbReference>
<keyword evidence="2" id="KW-1185">Reference proteome</keyword>
<reference evidence="1" key="1">
    <citation type="submission" date="2021-06" db="EMBL/GenBank/DDBJ databases">
        <authorList>
            <person name="Kallberg Y."/>
            <person name="Tangrot J."/>
            <person name="Rosling A."/>
        </authorList>
    </citation>
    <scope>NUCLEOTIDE SEQUENCE</scope>
    <source>
        <strain evidence="1">IL203A</strain>
    </source>
</reference>
<feature type="non-terminal residue" evidence="1">
    <location>
        <position position="1"/>
    </location>
</feature>
<name>A0ACA9Q0Q5_9GLOM</name>
<feature type="non-terminal residue" evidence="1">
    <location>
        <position position="50"/>
    </location>
</feature>
<accession>A0ACA9Q0Q5</accession>
<dbReference type="EMBL" id="CAJVPU010036802">
    <property type="protein sequence ID" value="CAG8731027.1"/>
    <property type="molecule type" value="Genomic_DNA"/>
</dbReference>
<evidence type="ECO:0000313" key="2">
    <source>
        <dbReference type="Proteomes" id="UP000789702"/>
    </source>
</evidence>
<sequence length="50" mass="5815">PGILSPVSADKYFDMLEVVDDFYKASFRPYGLIIDAIHKLEKRLEEVEKK</sequence>